<comment type="caution">
    <text evidence="1">The sequence shown here is derived from an EMBL/GenBank/DDBJ whole genome shotgun (WGS) entry which is preliminary data.</text>
</comment>
<gene>
    <name evidence="1" type="ORF">FB4_0190</name>
</gene>
<protein>
    <submittedName>
        <fullName evidence="1">Uncharacterized protein</fullName>
    </submittedName>
</protein>
<accession>I9LHF5</accession>
<dbReference type="Proteomes" id="UP000004324">
    <property type="component" value="Unassembled WGS sequence"/>
</dbReference>
<evidence type="ECO:0000313" key="1">
    <source>
        <dbReference type="EMBL" id="EIW19939.1"/>
    </source>
</evidence>
<sequence length="105" mass="12000">MSRYRGERTSAYVVKHQYVTVKRTAGAFYVEGTYNLDFINYVKALPKSDRTYEPDAKRWVIKLVHLPNVLAQARAMFSKVLYGEGGDYEEMTVGGVTWKQGALEL</sequence>
<reference evidence="1 2" key="1">
    <citation type="journal article" date="2012" name="J. Bacteriol.">
        <title>Draft Genome Sequences for Two Metal-Reducing Pelosinus fermentans Strains Isolated from a Cr(VI)-Contaminated Site and for Type Strain R7.</title>
        <authorList>
            <person name="Brown S.D."/>
            <person name="Podar M."/>
            <person name="Klingeman D.M."/>
            <person name="Johnson C.M."/>
            <person name="Yang Z.K."/>
            <person name="Utturkar S.M."/>
            <person name="Land M.L."/>
            <person name="Mosher J.J."/>
            <person name="Hurt R.A.Jr."/>
            <person name="Phelps T.J."/>
            <person name="Palumbo A.V."/>
            <person name="Arkin A.P."/>
            <person name="Hazen T.C."/>
            <person name="Elias D.A."/>
        </authorList>
    </citation>
    <scope>NUCLEOTIDE SEQUENCE [LARGE SCALE GENOMIC DNA]</scope>
    <source>
        <strain evidence="1 2">B4</strain>
    </source>
</reference>
<dbReference type="AlphaFoldDB" id="I9LHF5"/>
<dbReference type="EMBL" id="AKVJ01000011">
    <property type="protein sequence ID" value="EIW19939.1"/>
    <property type="molecule type" value="Genomic_DNA"/>
</dbReference>
<keyword evidence="2" id="KW-1185">Reference proteome</keyword>
<organism evidence="1 2">
    <name type="scientific">Pelosinus fermentans B4</name>
    <dbReference type="NCBI Taxonomy" id="1149862"/>
    <lineage>
        <taxon>Bacteria</taxon>
        <taxon>Bacillati</taxon>
        <taxon>Bacillota</taxon>
        <taxon>Negativicutes</taxon>
        <taxon>Selenomonadales</taxon>
        <taxon>Sporomusaceae</taxon>
        <taxon>Pelosinus</taxon>
    </lineage>
</organism>
<proteinExistence type="predicted"/>
<name>I9LHF5_9FIRM</name>
<evidence type="ECO:0000313" key="2">
    <source>
        <dbReference type="Proteomes" id="UP000004324"/>
    </source>
</evidence>